<dbReference type="SUPFAM" id="SSF51261">
    <property type="entry name" value="Duplicated hybrid motif"/>
    <property type="match status" value="1"/>
</dbReference>
<evidence type="ECO:0000313" key="2">
    <source>
        <dbReference type="EMBL" id="SLM11964.1"/>
    </source>
</evidence>
<name>A0A3P3XIS2_9SPIR</name>
<reference evidence="2" key="1">
    <citation type="submission" date="2017-02" db="EMBL/GenBank/DDBJ databases">
        <authorList>
            <person name="Regsiter A."/>
            <person name="William W."/>
        </authorList>
    </citation>
    <scope>NUCLEOTIDE SEQUENCE</scope>
    <source>
        <strain evidence="2">Bib</strain>
    </source>
</reference>
<dbReference type="Gene3D" id="2.70.70.10">
    <property type="entry name" value="Glucose Permease (Domain IIA)"/>
    <property type="match status" value="1"/>
</dbReference>
<dbReference type="PROSITE" id="PS51257">
    <property type="entry name" value="PROKAR_LIPOPROTEIN"/>
    <property type="match status" value="1"/>
</dbReference>
<evidence type="ECO:0000256" key="1">
    <source>
        <dbReference type="SAM" id="SignalP"/>
    </source>
</evidence>
<sequence>MRLPSKPESLFWAILAMVMLLTACTMNNNEDDIWTWGNYPELGTGPVEFKVVPLEDGTFNEITPMGHMNLPQHPIPTSAGGFSFLSNGYSQPVKAPADGVITAIRYTHVFNVDGTKSFPDYAVRIYHTNTFITWYDHLSAIDDTILAKTGTLAEGWTKAYVPVKAGDVFGKTAASSEQVTGLGMYAYDKEKTLDFINPEKYGPFGAHAVFAFDYFRNDIKTQLFAYIKRTAEPRGGKIDFDVAGTLSGNWIVEGSNVISSPNPWNYWLSFSYDMYYPESRRISIGVELGTTIGKSNGILTQPVEGPDYTAARTGSDPVRYKLADAMEGLSSLPATSDIKYTLLAQVVEENKIKVELFDGNIDNPSFTENAKYYTR</sequence>
<dbReference type="AlphaFoldDB" id="A0A3P3XIS2"/>
<feature type="signal peptide" evidence="1">
    <location>
        <begin position="1"/>
        <end position="27"/>
    </location>
</feature>
<dbReference type="InterPro" id="IPR011055">
    <property type="entry name" value="Dup_hybrid_motif"/>
</dbReference>
<dbReference type="CDD" id="cd12797">
    <property type="entry name" value="M23_peptidase"/>
    <property type="match status" value="1"/>
</dbReference>
<gene>
    <name evidence="2" type="ORF">SPIROBIBN47_210146</name>
</gene>
<evidence type="ECO:0008006" key="3">
    <source>
        <dbReference type="Google" id="ProtNLM"/>
    </source>
</evidence>
<proteinExistence type="predicted"/>
<keyword evidence="1" id="KW-0732">Signal</keyword>
<accession>A0A3P3XIS2</accession>
<dbReference type="EMBL" id="FWDM01000014">
    <property type="protein sequence ID" value="SLM11964.1"/>
    <property type="molecule type" value="Genomic_DNA"/>
</dbReference>
<organism evidence="2">
    <name type="scientific">uncultured spirochete</name>
    <dbReference type="NCBI Taxonomy" id="156406"/>
    <lineage>
        <taxon>Bacteria</taxon>
        <taxon>Pseudomonadati</taxon>
        <taxon>Spirochaetota</taxon>
        <taxon>Spirochaetia</taxon>
        <taxon>Spirochaetales</taxon>
        <taxon>environmental samples</taxon>
    </lineage>
</organism>
<protein>
    <recommendedName>
        <fullName evidence="3">Lipoprotein</fullName>
    </recommendedName>
</protein>
<feature type="chain" id="PRO_5018182553" description="Lipoprotein" evidence="1">
    <location>
        <begin position="28"/>
        <end position="375"/>
    </location>
</feature>